<dbReference type="InterPro" id="IPR050300">
    <property type="entry name" value="GDXG_lipolytic_enzyme"/>
</dbReference>
<dbReference type="PANTHER" id="PTHR48081">
    <property type="entry name" value="AB HYDROLASE SUPERFAMILY PROTEIN C4A8.06C"/>
    <property type="match status" value="1"/>
</dbReference>
<dbReference type="PROSITE" id="PS01173">
    <property type="entry name" value="LIPASE_GDXG_HIS"/>
    <property type="match status" value="1"/>
</dbReference>
<evidence type="ECO:0000256" key="3">
    <source>
        <dbReference type="PROSITE-ProRule" id="PRU10038"/>
    </source>
</evidence>
<keyword evidence="2" id="KW-0378">Hydrolase</keyword>
<evidence type="ECO:0000313" key="6">
    <source>
        <dbReference type="Proteomes" id="UP001151518"/>
    </source>
</evidence>
<dbReference type="InterPro" id="IPR033140">
    <property type="entry name" value="Lipase_GDXG_put_SER_AS"/>
</dbReference>
<evidence type="ECO:0000256" key="1">
    <source>
        <dbReference type="ARBA" id="ARBA00010515"/>
    </source>
</evidence>
<dbReference type="EMBL" id="JANBTW010000069">
    <property type="protein sequence ID" value="KAJ2673393.1"/>
    <property type="molecule type" value="Genomic_DNA"/>
</dbReference>
<dbReference type="SUPFAM" id="SSF53474">
    <property type="entry name" value="alpha/beta-Hydrolases"/>
    <property type="match status" value="1"/>
</dbReference>
<protein>
    <recommendedName>
        <fullName evidence="4">Alpha/beta hydrolase fold-3 domain-containing protein</fullName>
    </recommendedName>
</protein>
<dbReference type="AlphaFoldDB" id="A0A9W8KWS7"/>
<accession>A0A9W8KWS7</accession>
<dbReference type="GO" id="GO:0016787">
    <property type="term" value="F:hydrolase activity"/>
    <property type="evidence" value="ECO:0007669"/>
    <property type="project" value="UniProtKB-KW"/>
</dbReference>
<sequence length="404" mass="45524">MLAELFQAAKTIISIAVYGKRRPSWDWKLHMFCDIVRNYTKQLFPEFLDENIESLDYKEVHRKFAASPIPSSKMGIDIGVYIALGINVADIQIDASKLSGFGLAEEPLKRLINLDLSDCSTGRLLPFELLAAWTSCEHHDEVSRVDYSKALDPYPLSAEEKVILYLHGGSYVQGSPDSHRELVAQLSKCTKMRAFVVDYRLAPLDPFPAQLHDALILYNYLLKLGYKPSSIIFAGDSAGGHICLDLFLLLRHGYLQGDNIAGMVLMSPMPAFGLKGDSLKTNEAFDYLVPIPLEWPTSPIRLAYKPGHRCTDEYKQELDDPILTPANGCLAGLPPIIIQCGECELIVDDIRRLHEKIKGDDPAAESKIIYEEYKDMFHVFHRFLDRPESKQAFESLAKFADRLN</sequence>
<dbReference type="OrthoDB" id="408631at2759"/>
<feature type="active site" evidence="3">
    <location>
        <position position="237"/>
    </location>
</feature>
<evidence type="ECO:0000313" key="5">
    <source>
        <dbReference type="EMBL" id="KAJ2673393.1"/>
    </source>
</evidence>
<proteinExistence type="inferred from homology"/>
<organism evidence="5 6">
    <name type="scientific">Coemansia spiralis</name>
    <dbReference type="NCBI Taxonomy" id="417178"/>
    <lineage>
        <taxon>Eukaryota</taxon>
        <taxon>Fungi</taxon>
        <taxon>Fungi incertae sedis</taxon>
        <taxon>Zoopagomycota</taxon>
        <taxon>Kickxellomycotina</taxon>
        <taxon>Kickxellomycetes</taxon>
        <taxon>Kickxellales</taxon>
        <taxon>Kickxellaceae</taxon>
        <taxon>Coemansia</taxon>
    </lineage>
</organism>
<feature type="domain" description="Alpha/beta hydrolase fold-3" evidence="4">
    <location>
        <begin position="163"/>
        <end position="381"/>
    </location>
</feature>
<dbReference type="PANTHER" id="PTHR48081:SF8">
    <property type="entry name" value="ALPHA_BETA HYDROLASE FOLD-3 DOMAIN-CONTAINING PROTEIN-RELATED"/>
    <property type="match status" value="1"/>
</dbReference>
<comment type="similarity">
    <text evidence="1">Belongs to the 'GDXG' lipolytic enzyme family.</text>
</comment>
<name>A0A9W8KWS7_9FUNG</name>
<gene>
    <name evidence="5" type="ORF">GGI25_004728</name>
</gene>
<dbReference type="InterPro" id="IPR013094">
    <property type="entry name" value="AB_hydrolase_3"/>
</dbReference>
<comment type="caution">
    <text evidence="5">The sequence shown here is derived from an EMBL/GenBank/DDBJ whole genome shotgun (WGS) entry which is preliminary data.</text>
</comment>
<evidence type="ECO:0000256" key="2">
    <source>
        <dbReference type="ARBA" id="ARBA00022801"/>
    </source>
</evidence>
<dbReference type="PROSITE" id="PS01174">
    <property type="entry name" value="LIPASE_GDXG_SER"/>
    <property type="match status" value="1"/>
</dbReference>
<dbReference type="Gene3D" id="3.40.50.1820">
    <property type="entry name" value="alpha/beta hydrolase"/>
    <property type="match status" value="1"/>
</dbReference>
<dbReference type="Pfam" id="PF07859">
    <property type="entry name" value="Abhydrolase_3"/>
    <property type="match status" value="1"/>
</dbReference>
<reference evidence="5" key="1">
    <citation type="submission" date="2022-07" db="EMBL/GenBank/DDBJ databases">
        <title>Phylogenomic reconstructions and comparative analyses of Kickxellomycotina fungi.</title>
        <authorList>
            <person name="Reynolds N.K."/>
            <person name="Stajich J.E."/>
            <person name="Barry K."/>
            <person name="Grigoriev I.V."/>
            <person name="Crous P."/>
            <person name="Smith M.E."/>
        </authorList>
    </citation>
    <scope>NUCLEOTIDE SEQUENCE</scope>
    <source>
        <strain evidence="5">NRRL 3115</strain>
    </source>
</reference>
<dbReference type="Proteomes" id="UP001151518">
    <property type="component" value="Unassembled WGS sequence"/>
</dbReference>
<dbReference type="InterPro" id="IPR002168">
    <property type="entry name" value="Lipase_GDXG_HIS_AS"/>
</dbReference>
<evidence type="ECO:0000259" key="4">
    <source>
        <dbReference type="Pfam" id="PF07859"/>
    </source>
</evidence>
<dbReference type="InterPro" id="IPR029058">
    <property type="entry name" value="AB_hydrolase_fold"/>
</dbReference>